<evidence type="ECO:0000256" key="2">
    <source>
        <dbReference type="ARBA" id="ARBA00022723"/>
    </source>
</evidence>
<keyword evidence="5" id="KW-0456">Lyase</keyword>
<accession>A0ABS4VVH4</accession>
<comment type="caution">
    <text evidence="5">The sequence shown here is derived from an EMBL/GenBank/DDBJ whole genome shotgun (WGS) entry which is preliminary data.</text>
</comment>
<dbReference type="InterPro" id="IPR011206">
    <property type="entry name" value="Citrate_lyase_beta/mcl1/mcl2"/>
</dbReference>
<feature type="domain" description="HpcH/HpaI aldolase/citrate lyase" evidence="4">
    <location>
        <begin position="12"/>
        <end position="215"/>
    </location>
</feature>
<protein>
    <submittedName>
        <fullName evidence="5">Citrate lyase subunit beta/citryl-CoA lyase</fullName>
        <ecNumber evidence="5">4.1.3.34</ecNumber>
    </submittedName>
</protein>
<dbReference type="InterPro" id="IPR005000">
    <property type="entry name" value="Aldolase/citrate-lyase_domain"/>
</dbReference>
<reference evidence="5 6" key="1">
    <citation type="submission" date="2021-03" db="EMBL/GenBank/DDBJ databases">
        <title>Sequencing the genomes of 1000 actinobacteria strains.</title>
        <authorList>
            <person name="Klenk H.-P."/>
        </authorList>
    </citation>
    <scope>NUCLEOTIDE SEQUENCE [LARGE SCALE GENOMIC DNA]</scope>
    <source>
        <strain evidence="5 6">DSM 45256</strain>
    </source>
</reference>
<dbReference type="PANTHER" id="PTHR32308:SF10">
    <property type="entry name" value="CITRATE LYASE SUBUNIT BETA"/>
    <property type="match status" value="1"/>
</dbReference>
<dbReference type="EC" id="4.1.3.34" evidence="5"/>
<dbReference type="RefSeq" id="WP_307862444.1">
    <property type="nucleotide sequence ID" value="NZ_JAGINU010000001.1"/>
</dbReference>
<dbReference type="Proteomes" id="UP001519295">
    <property type="component" value="Unassembled WGS sequence"/>
</dbReference>
<comment type="cofactor">
    <cofactor evidence="1">
        <name>Mg(2+)</name>
        <dbReference type="ChEBI" id="CHEBI:18420"/>
    </cofactor>
</comment>
<dbReference type="PIRSF" id="PIRSF015582">
    <property type="entry name" value="Cit_lyase_B"/>
    <property type="match status" value="1"/>
</dbReference>
<sequence>MSTVHALRGPALLFCPGNRPERFAKAAAAADTVILDLEDAVGPDGKDAARDAVVAALSELDPAATLVRINAPGSRWHDDDVAALAAHPDVAVMLPMATRAGDVTALAPRPVVALCETARGVLAAPEIADAPNCTGLMWGSEDLVADLGGRPGRAPGGGYRPAVEQARTRILYAARAAGITPVDTVLVAIDDLDTLRLDSAAAVASGYAAKACIHPKQVTVVREAFLPTDDEVADAREVLAAAGEHAGGVFRLHGRMIDAPVLAHAREVLRQAGADDPHASEAVT</sequence>
<dbReference type="PANTHER" id="PTHR32308">
    <property type="entry name" value="LYASE BETA SUBUNIT, PUTATIVE (AFU_ORTHOLOGUE AFUA_4G13030)-RELATED"/>
    <property type="match status" value="1"/>
</dbReference>
<dbReference type="GO" id="GO:0008816">
    <property type="term" value="F:citryl-CoA lyase activity"/>
    <property type="evidence" value="ECO:0007669"/>
    <property type="project" value="UniProtKB-EC"/>
</dbReference>
<dbReference type="Pfam" id="PF03328">
    <property type="entry name" value="HpcH_HpaI"/>
    <property type="match status" value="1"/>
</dbReference>
<evidence type="ECO:0000259" key="4">
    <source>
        <dbReference type="Pfam" id="PF03328"/>
    </source>
</evidence>
<evidence type="ECO:0000313" key="6">
    <source>
        <dbReference type="Proteomes" id="UP001519295"/>
    </source>
</evidence>
<dbReference type="SUPFAM" id="SSF51621">
    <property type="entry name" value="Phosphoenolpyruvate/pyruvate domain"/>
    <property type="match status" value="1"/>
</dbReference>
<name>A0ABS4VVH4_9PSEU</name>
<evidence type="ECO:0000256" key="3">
    <source>
        <dbReference type="ARBA" id="ARBA00022842"/>
    </source>
</evidence>
<dbReference type="EMBL" id="JAGINU010000001">
    <property type="protein sequence ID" value="MBP2367920.1"/>
    <property type="molecule type" value="Genomic_DNA"/>
</dbReference>
<keyword evidence="6" id="KW-1185">Reference proteome</keyword>
<proteinExistence type="predicted"/>
<keyword evidence="2" id="KW-0479">Metal-binding</keyword>
<dbReference type="InterPro" id="IPR015813">
    <property type="entry name" value="Pyrv/PenolPyrv_kinase-like_dom"/>
</dbReference>
<gene>
    <name evidence="5" type="ORF">JOF36_003616</name>
</gene>
<evidence type="ECO:0000256" key="1">
    <source>
        <dbReference type="ARBA" id="ARBA00001946"/>
    </source>
</evidence>
<dbReference type="Gene3D" id="3.20.20.60">
    <property type="entry name" value="Phosphoenolpyruvate-binding domains"/>
    <property type="match status" value="1"/>
</dbReference>
<keyword evidence="3" id="KW-0460">Magnesium</keyword>
<dbReference type="InterPro" id="IPR040442">
    <property type="entry name" value="Pyrv_kinase-like_dom_sf"/>
</dbReference>
<organism evidence="5 6">
    <name type="scientific">Pseudonocardia parietis</name>
    <dbReference type="NCBI Taxonomy" id="570936"/>
    <lineage>
        <taxon>Bacteria</taxon>
        <taxon>Bacillati</taxon>
        <taxon>Actinomycetota</taxon>
        <taxon>Actinomycetes</taxon>
        <taxon>Pseudonocardiales</taxon>
        <taxon>Pseudonocardiaceae</taxon>
        <taxon>Pseudonocardia</taxon>
    </lineage>
</organism>
<evidence type="ECO:0000313" key="5">
    <source>
        <dbReference type="EMBL" id="MBP2367920.1"/>
    </source>
</evidence>